<dbReference type="CDD" id="cd00009">
    <property type="entry name" value="AAA"/>
    <property type="match status" value="1"/>
</dbReference>
<keyword evidence="2" id="KW-0677">Repeat</keyword>
<evidence type="ECO:0000256" key="2">
    <source>
        <dbReference type="ARBA" id="ARBA00022737"/>
    </source>
</evidence>
<dbReference type="CDD" id="cd19499">
    <property type="entry name" value="RecA-like_ClpB_Hsp104-like"/>
    <property type="match status" value="1"/>
</dbReference>
<dbReference type="InterPro" id="IPR001270">
    <property type="entry name" value="ClpA/B"/>
</dbReference>
<evidence type="ECO:0000256" key="6">
    <source>
        <dbReference type="SAM" id="MobiDB-lite"/>
    </source>
</evidence>
<dbReference type="PROSITE" id="PS00870">
    <property type="entry name" value="CLPAB_1"/>
    <property type="match status" value="1"/>
</dbReference>
<gene>
    <name evidence="9" type="primary">clpV</name>
    <name evidence="9" type="ORF">COO20_18570</name>
</gene>
<proteinExistence type="inferred from homology"/>
<dbReference type="SMART" id="SM01086">
    <property type="entry name" value="ClpB_D2-small"/>
    <property type="match status" value="1"/>
</dbReference>
<dbReference type="OrthoDB" id="9803641at2"/>
<feature type="region of interest" description="Disordered" evidence="6">
    <location>
        <begin position="160"/>
        <end position="180"/>
    </location>
</feature>
<feature type="domain" description="AAA+ ATPase" evidence="7">
    <location>
        <begin position="646"/>
        <end position="785"/>
    </location>
</feature>
<dbReference type="PRINTS" id="PR00300">
    <property type="entry name" value="CLPPROTEASEA"/>
</dbReference>
<organism evidence="9 10">
    <name type="scientific">Thalassospira marina</name>
    <dbReference type="NCBI Taxonomy" id="2048283"/>
    <lineage>
        <taxon>Bacteria</taxon>
        <taxon>Pseudomonadati</taxon>
        <taxon>Pseudomonadota</taxon>
        <taxon>Alphaproteobacteria</taxon>
        <taxon>Rhodospirillales</taxon>
        <taxon>Thalassospiraceae</taxon>
        <taxon>Thalassospira</taxon>
    </lineage>
</organism>
<dbReference type="GO" id="GO:0005737">
    <property type="term" value="C:cytoplasm"/>
    <property type="evidence" value="ECO:0007669"/>
    <property type="project" value="TreeGrafter"/>
</dbReference>
<dbReference type="Proteomes" id="UP000233597">
    <property type="component" value="Unassembled WGS sequence"/>
</dbReference>
<dbReference type="Gene3D" id="1.10.8.60">
    <property type="match status" value="1"/>
</dbReference>
<dbReference type="InterPro" id="IPR018368">
    <property type="entry name" value="ClpA/B_CS1"/>
</dbReference>
<evidence type="ECO:0000256" key="4">
    <source>
        <dbReference type="ARBA" id="ARBA00022840"/>
    </source>
</evidence>
<dbReference type="InterPro" id="IPR027417">
    <property type="entry name" value="P-loop_NTPase"/>
</dbReference>
<dbReference type="InterPro" id="IPR041546">
    <property type="entry name" value="ClpA/ClpB_AAA_lid"/>
</dbReference>
<evidence type="ECO:0000259" key="7">
    <source>
        <dbReference type="SMART" id="SM00382"/>
    </source>
</evidence>
<dbReference type="Pfam" id="PF17871">
    <property type="entry name" value="AAA_lid_9"/>
    <property type="match status" value="1"/>
</dbReference>
<dbReference type="InterPro" id="IPR019489">
    <property type="entry name" value="Clp_ATPase_C"/>
</dbReference>
<dbReference type="RefSeq" id="WP_101269271.1">
    <property type="nucleotide sequence ID" value="NZ_NWTK01000013.1"/>
</dbReference>
<keyword evidence="4" id="KW-0067">ATP-binding</keyword>
<feature type="domain" description="AAA+ ATPase" evidence="7">
    <location>
        <begin position="223"/>
        <end position="369"/>
    </location>
</feature>
<dbReference type="Pfam" id="PF07724">
    <property type="entry name" value="AAA_2"/>
    <property type="match status" value="1"/>
</dbReference>
<feature type="region of interest" description="Disordered" evidence="6">
    <location>
        <begin position="918"/>
        <end position="951"/>
    </location>
</feature>
<evidence type="ECO:0000256" key="3">
    <source>
        <dbReference type="ARBA" id="ARBA00022741"/>
    </source>
</evidence>
<dbReference type="Pfam" id="PF02861">
    <property type="entry name" value="Clp_N"/>
    <property type="match status" value="1"/>
</dbReference>
<keyword evidence="3" id="KW-0547">Nucleotide-binding</keyword>
<accession>A0A2N3KMZ4</accession>
<dbReference type="Pfam" id="PF10431">
    <property type="entry name" value="ClpB_D2-small"/>
    <property type="match status" value="1"/>
</dbReference>
<comment type="caution">
    <text evidence="9">The sequence shown here is derived from an EMBL/GenBank/DDBJ whole genome shotgun (WGS) entry which is preliminary data.</text>
</comment>
<evidence type="ECO:0000259" key="8">
    <source>
        <dbReference type="SMART" id="SM01086"/>
    </source>
</evidence>
<evidence type="ECO:0000313" key="9">
    <source>
        <dbReference type="EMBL" id="PKR51843.1"/>
    </source>
</evidence>
<reference evidence="9 10" key="1">
    <citation type="submission" date="2017-09" db="EMBL/GenBank/DDBJ databases">
        <title>Biodiversity and function of Thalassospira species in the particle-attached aromatic-hydrocarbon-degrading consortia from the surface seawater of the South China Sea.</title>
        <authorList>
            <person name="Dong C."/>
            <person name="Liu R."/>
            <person name="Shao Z."/>
        </authorList>
    </citation>
    <scope>NUCLEOTIDE SEQUENCE [LARGE SCALE GENOMIC DNA]</scope>
    <source>
        <strain evidence="9 10">CSC1P2</strain>
    </source>
</reference>
<protein>
    <submittedName>
        <fullName evidence="9">Type VI secretion system ATPase TssH</fullName>
    </submittedName>
</protein>
<dbReference type="NCBIfam" id="TIGR03345">
    <property type="entry name" value="VI_ClpV1"/>
    <property type="match status" value="1"/>
</dbReference>
<dbReference type="GO" id="GO:0016887">
    <property type="term" value="F:ATP hydrolysis activity"/>
    <property type="evidence" value="ECO:0007669"/>
    <property type="project" value="InterPro"/>
</dbReference>
<dbReference type="InterPro" id="IPR017729">
    <property type="entry name" value="ATPase_T6SS_ClpV1"/>
</dbReference>
<dbReference type="GO" id="GO:0005524">
    <property type="term" value="F:ATP binding"/>
    <property type="evidence" value="ECO:0007669"/>
    <property type="project" value="UniProtKB-KW"/>
</dbReference>
<evidence type="ECO:0000313" key="10">
    <source>
        <dbReference type="Proteomes" id="UP000233597"/>
    </source>
</evidence>
<dbReference type="InterPro" id="IPR004176">
    <property type="entry name" value="Clp_R_N"/>
</dbReference>
<dbReference type="PANTHER" id="PTHR11638">
    <property type="entry name" value="ATP-DEPENDENT CLP PROTEASE"/>
    <property type="match status" value="1"/>
</dbReference>
<keyword evidence="5" id="KW-0143">Chaperone</keyword>
<dbReference type="SMART" id="SM00382">
    <property type="entry name" value="AAA"/>
    <property type="match status" value="2"/>
</dbReference>
<feature type="domain" description="Clp ATPase C-terminal" evidence="8">
    <location>
        <begin position="817"/>
        <end position="909"/>
    </location>
</feature>
<dbReference type="Pfam" id="PF00004">
    <property type="entry name" value="AAA"/>
    <property type="match status" value="1"/>
</dbReference>
<comment type="similarity">
    <text evidence="1">Belongs to the ClpA/ClpB family.</text>
</comment>
<sequence length="951" mass="103699">MLKVSKERILSKLNTYSRDALKRASEMAIEQSQFEVTVSHLLLAMMEQPGGDTGKLLSVLRIQPERLEAKLRKSLDHARRGAQDLPEFATLLLELLQDALMLGSGELEEDNIRTGTIFAAVAQNPDRYCHFYVFSEFEALDSRAILTGFYDLVKGSMEGNGDPNNPARDGGTNGAGDAPIQSESALHKFGRNMTEQAKNGEIDPVFCRDTEIAQMTDILSRRRKNNPILVGDPGVGKTALAEGLALKIVEGDVPAALQGAALWELDLGALQAGASVKGEFERRLKAVLDEVISAPEKIVLFIDEAHTLIGGGAAAGGSDAANLLKPALARGQIRAIAATTWSEYKKYFEKDAALTRRFQLIKLAEPTIDQCVTILRGLRPQYESQHNVYISDAALHAAAALSVRYLTGRQLPDKAFDVLDTAAVRVAAGQSAQPRELDWLNKRIAMLERERKDRDRDSRMAAIGAGSTGDHIEEMIARLHAQAEKLQHRWQVEKQKVNRVIELRTLIAKGHDAANDETGHAANIDEDADTALATPAENAADVTGASEQYDPEALRAEIVALLAELRDARRNETALVEFEVGEGVIADVISDWTGVPAAAMSDDDADRILGLGDALRSVIKGQDLAIEVIHDRMKAARLDLVRDSAPRGVFLLVGPSGVGKTETAEQVALNLFGGRQFLSVINMSEYQEKHTVSRLIGSPPGYVGYGEGGILTEAIRKMPYSVVLLDEVEKAHPDVMNIFYQGFDKGVINDGEGREIDCRNVVFFMTSNLGSDALMQNRETVENASMEALEKALRPHLQEHFKPALLARMRILCFKPLSSESIQQIIDLKLNGLAARLKKVRGMDLRWNDAVLALIEDLCAHADNGARMVEQVIDRWILPSIAEEALQRISDHASLDALELDAADGGFVMTFLPETANETAVDDGEGASDAENADGSQTDDADFAEKEARAG</sequence>
<dbReference type="InterPro" id="IPR003593">
    <property type="entry name" value="AAA+_ATPase"/>
</dbReference>
<dbReference type="Gene3D" id="1.10.1780.10">
    <property type="entry name" value="Clp, N-terminal domain"/>
    <property type="match status" value="1"/>
</dbReference>
<evidence type="ECO:0000256" key="5">
    <source>
        <dbReference type="ARBA" id="ARBA00023186"/>
    </source>
</evidence>
<name>A0A2N3KMZ4_9PROT</name>
<dbReference type="PANTHER" id="PTHR11638:SF181">
    <property type="entry name" value="ATPASE SUBUNIT OF ATP-DEPENDENT PROTEASE"/>
    <property type="match status" value="1"/>
</dbReference>
<evidence type="ECO:0000256" key="1">
    <source>
        <dbReference type="ARBA" id="ARBA00008675"/>
    </source>
</evidence>
<dbReference type="Gene3D" id="3.40.50.300">
    <property type="entry name" value="P-loop containing nucleotide triphosphate hydrolases"/>
    <property type="match status" value="3"/>
</dbReference>
<feature type="compositionally biased region" description="Acidic residues" evidence="6">
    <location>
        <begin position="920"/>
        <end position="942"/>
    </location>
</feature>
<dbReference type="InterPro" id="IPR003959">
    <property type="entry name" value="ATPase_AAA_core"/>
</dbReference>
<dbReference type="GO" id="GO:0034605">
    <property type="term" value="P:cellular response to heat"/>
    <property type="evidence" value="ECO:0007669"/>
    <property type="project" value="TreeGrafter"/>
</dbReference>
<dbReference type="InterPro" id="IPR036628">
    <property type="entry name" value="Clp_N_dom_sf"/>
</dbReference>
<dbReference type="InterPro" id="IPR050130">
    <property type="entry name" value="ClpA_ClpB"/>
</dbReference>
<dbReference type="EMBL" id="NWTK01000013">
    <property type="protein sequence ID" value="PKR51843.1"/>
    <property type="molecule type" value="Genomic_DNA"/>
</dbReference>
<dbReference type="SUPFAM" id="SSF81923">
    <property type="entry name" value="Double Clp-N motif"/>
    <property type="match status" value="1"/>
</dbReference>
<dbReference type="AlphaFoldDB" id="A0A2N3KMZ4"/>
<dbReference type="SUPFAM" id="SSF52540">
    <property type="entry name" value="P-loop containing nucleoside triphosphate hydrolases"/>
    <property type="match status" value="2"/>
</dbReference>